<dbReference type="GO" id="GO:0033922">
    <property type="term" value="F:peptidoglycan beta-N-acetylmuramidase activity"/>
    <property type="evidence" value="ECO:0007669"/>
    <property type="project" value="InterPro"/>
</dbReference>
<evidence type="ECO:0000259" key="2">
    <source>
        <dbReference type="Pfam" id="PF07075"/>
    </source>
</evidence>
<sequence precursor="true">MMPCSTSVLRSLAVLLLTGVAGCHAAAPADQQPVTKPEPVATRATAAEPVILGIDTLEADNFALLRGKRVGIVANPASVNRELRSTVDVLHQNQDKGGYQLVALYGPEHGVWGDVYAGDKIENQDDPRTGLPVFSLYGKTRKPTPEMLESIDILLFDLQDIGSRSYTYISTMSVCLEACAENGKQFAVLDRPNPLGGERIEGTMVEEGFYSFISHLDVPYLHGMTMGELAQLERDKLAPDYEGLTVVPMSGWKRSMVWEDTGLKWVPTSPHVPFASSTYAYAATGVIGELMVLSNGVGYTLPFEVVGDTGVDADQLADHMRATPLAIEGVTYRPARFRPFYATHKGEVLGGVQVYLDPRADSLYEVNFLLLDALDAKTQLSEGSKRHGMFDKANGTDDVRLWIEQGKPLAELFAQWRETSERFRETRKPFLLYD</sequence>
<dbReference type="Pfam" id="PF07075">
    <property type="entry name" value="NamZ_N"/>
    <property type="match status" value="1"/>
</dbReference>
<feature type="chain" id="PRO_5022033246" description="DUF1343 domain-containing protein" evidence="1">
    <location>
        <begin position="26"/>
        <end position="434"/>
    </location>
</feature>
<dbReference type="PANTHER" id="PTHR42915:SF1">
    <property type="entry name" value="PEPTIDOGLYCAN BETA-N-ACETYLMURAMIDASE NAMZ"/>
    <property type="match status" value="1"/>
</dbReference>
<dbReference type="PANTHER" id="PTHR42915">
    <property type="entry name" value="HYPOTHETICAL 460 KDA PROTEIN IN FEUA-SIGW INTERGENIC REGION [PRECURSOR]"/>
    <property type="match status" value="1"/>
</dbReference>
<dbReference type="Pfam" id="PF20732">
    <property type="entry name" value="NamZ_C"/>
    <property type="match status" value="1"/>
</dbReference>
<dbReference type="OrthoDB" id="9801061at2"/>
<proteinExistence type="predicted"/>
<dbReference type="InterPro" id="IPR048502">
    <property type="entry name" value="NamZ_N"/>
</dbReference>
<feature type="signal peptide" evidence="1">
    <location>
        <begin position="1"/>
        <end position="25"/>
    </location>
</feature>
<organism evidence="4 5">
    <name type="scientific">Mucisphaera calidilacus</name>
    <dbReference type="NCBI Taxonomy" id="2527982"/>
    <lineage>
        <taxon>Bacteria</taxon>
        <taxon>Pseudomonadati</taxon>
        <taxon>Planctomycetota</taxon>
        <taxon>Phycisphaerae</taxon>
        <taxon>Phycisphaerales</taxon>
        <taxon>Phycisphaeraceae</taxon>
        <taxon>Mucisphaera</taxon>
    </lineage>
</organism>
<keyword evidence="1" id="KW-0732">Signal</keyword>
<dbReference type="Proteomes" id="UP000320386">
    <property type="component" value="Chromosome"/>
</dbReference>
<evidence type="ECO:0000259" key="3">
    <source>
        <dbReference type="Pfam" id="PF20732"/>
    </source>
</evidence>
<dbReference type="PIRSF" id="PIRSF016719">
    <property type="entry name" value="UCP016719"/>
    <property type="match status" value="1"/>
</dbReference>
<dbReference type="AlphaFoldDB" id="A0A518BZW2"/>
<name>A0A518BZW2_9BACT</name>
<evidence type="ECO:0000313" key="5">
    <source>
        <dbReference type="Proteomes" id="UP000320386"/>
    </source>
</evidence>
<reference evidence="4 5" key="1">
    <citation type="submission" date="2019-02" db="EMBL/GenBank/DDBJ databases">
        <title>Deep-cultivation of Planctomycetes and their phenomic and genomic characterization uncovers novel biology.</title>
        <authorList>
            <person name="Wiegand S."/>
            <person name="Jogler M."/>
            <person name="Boedeker C."/>
            <person name="Pinto D."/>
            <person name="Vollmers J."/>
            <person name="Rivas-Marin E."/>
            <person name="Kohn T."/>
            <person name="Peeters S.H."/>
            <person name="Heuer A."/>
            <person name="Rast P."/>
            <person name="Oberbeckmann S."/>
            <person name="Bunk B."/>
            <person name="Jeske O."/>
            <person name="Meyerdierks A."/>
            <person name="Storesund J.E."/>
            <person name="Kallscheuer N."/>
            <person name="Luecker S."/>
            <person name="Lage O.M."/>
            <person name="Pohl T."/>
            <person name="Merkel B.J."/>
            <person name="Hornburger P."/>
            <person name="Mueller R.-W."/>
            <person name="Bruemmer F."/>
            <person name="Labrenz M."/>
            <person name="Spormann A.M."/>
            <person name="Op den Camp H."/>
            <person name="Overmann J."/>
            <person name="Amann R."/>
            <person name="Jetten M.S.M."/>
            <person name="Mascher T."/>
            <person name="Medema M.H."/>
            <person name="Devos D.P."/>
            <person name="Kaster A.-K."/>
            <person name="Ovreas L."/>
            <person name="Rohde M."/>
            <person name="Galperin M.Y."/>
            <person name="Jogler C."/>
        </authorList>
    </citation>
    <scope>NUCLEOTIDE SEQUENCE [LARGE SCALE GENOMIC DNA]</scope>
    <source>
        <strain evidence="4 5">Pan265</strain>
    </source>
</reference>
<evidence type="ECO:0000256" key="1">
    <source>
        <dbReference type="SAM" id="SignalP"/>
    </source>
</evidence>
<dbReference type="KEGG" id="mcad:Pan265_23860"/>
<feature type="domain" description="Peptidoglycan beta-N-acetylmuramidase NamZ N-terminal" evidence="2">
    <location>
        <begin position="70"/>
        <end position="273"/>
    </location>
</feature>
<dbReference type="InterPro" id="IPR048503">
    <property type="entry name" value="NamZ_C"/>
</dbReference>
<feature type="domain" description="Peptidoglycan beta-N-acetylmuramidase NamZ C-terminal" evidence="3">
    <location>
        <begin position="280"/>
        <end position="433"/>
    </location>
</feature>
<dbReference type="InterPro" id="IPR008302">
    <property type="entry name" value="NamZ"/>
</dbReference>
<dbReference type="Gene3D" id="3.40.50.12170">
    <property type="entry name" value="Uncharacterised protein PF07075, DUF1343"/>
    <property type="match status" value="1"/>
</dbReference>
<dbReference type="EMBL" id="CP036280">
    <property type="protein sequence ID" value="QDU72517.1"/>
    <property type="molecule type" value="Genomic_DNA"/>
</dbReference>
<protein>
    <recommendedName>
        <fullName evidence="6">DUF1343 domain-containing protein</fullName>
    </recommendedName>
</protein>
<keyword evidence="5" id="KW-1185">Reference proteome</keyword>
<evidence type="ECO:0008006" key="6">
    <source>
        <dbReference type="Google" id="ProtNLM"/>
    </source>
</evidence>
<accession>A0A518BZW2</accession>
<gene>
    <name evidence="4" type="ORF">Pan265_23860</name>
</gene>
<evidence type="ECO:0000313" key="4">
    <source>
        <dbReference type="EMBL" id="QDU72517.1"/>
    </source>
</evidence>
<dbReference type="Gene3D" id="3.90.1150.140">
    <property type="match status" value="1"/>
</dbReference>
<dbReference type="RefSeq" id="WP_145446694.1">
    <property type="nucleotide sequence ID" value="NZ_CP036280.1"/>
</dbReference>